<gene>
    <name evidence="3" type="ORF">SAMN04488005_1086</name>
</gene>
<keyword evidence="4" id="KW-1185">Reference proteome</keyword>
<organism evidence="3 4">
    <name type="scientific">Yoonia tamlensis</name>
    <dbReference type="NCBI Taxonomy" id="390270"/>
    <lineage>
        <taxon>Bacteria</taxon>
        <taxon>Pseudomonadati</taxon>
        <taxon>Pseudomonadota</taxon>
        <taxon>Alphaproteobacteria</taxon>
        <taxon>Rhodobacterales</taxon>
        <taxon>Paracoccaceae</taxon>
        <taxon>Yoonia</taxon>
    </lineage>
</organism>
<evidence type="ECO:0000313" key="3">
    <source>
        <dbReference type="EMBL" id="SFR37231.1"/>
    </source>
</evidence>
<accession>A0A1I6G515</accession>
<feature type="chain" id="PRO_5011699686" evidence="1">
    <location>
        <begin position="20"/>
        <end position="810"/>
    </location>
</feature>
<name>A0A1I6G515_9RHOB</name>
<dbReference type="PROSITE" id="PS50234">
    <property type="entry name" value="VWFA"/>
    <property type="match status" value="1"/>
</dbReference>
<evidence type="ECO:0000313" key="4">
    <source>
        <dbReference type="Proteomes" id="UP000199478"/>
    </source>
</evidence>
<dbReference type="STRING" id="390270.SAMN04488005_1086"/>
<dbReference type="SUPFAM" id="SSF53300">
    <property type="entry name" value="vWA-like"/>
    <property type="match status" value="1"/>
</dbReference>
<dbReference type="Gene3D" id="3.40.50.410">
    <property type="entry name" value="von Willebrand factor, type A domain"/>
    <property type="match status" value="1"/>
</dbReference>
<dbReference type="InterPro" id="IPR036465">
    <property type="entry name" value="vWFA_dom_sf"/>
</dbReference>
<evidence type="ECO:0000256" key="1">
    <source>
        <dbReference type="SAM" id="SignalP"/>
    </source>
</evidence>
<proteinExistence type="predicted"/>
<feature type="signal peptide" evidence="1">
    <location>
        <begin position="1"/>
        <end position="19"/>
    </location>
</feature>
<dbReference type="AlphaFoldDB" id="A0A1I6G515"/>
<feature type="domain" description="VWFA" evidence="2">
    <location>
        <begin position="24"/>
        <end position="204"/>
    </location>
</feature>
<protein>
    <submittedName>
        <fullName evidence="3">Ca-activated chloride channel family protein</fullName>
    </submittedName>
</protein>
<dbReference type="InterPro" id="IPR002035">
    <property type="entry name" value="VWF_A"/>
</dbReference>
<reference evidence="4" key="1">
    <citation type="submission" date="2016-10" db="EMBL/GenBank/DDBJ databases">
        <authorList>
            <person name="Varghese N."/>
            <person name="Submissions S."/>
        </authorList>
    </citation>
    <scope>NUCLEOTIDE SEQUENCE [LARGE SCALE GENOMIC DNA]</scope>
    <source>
        <strain evidence="4">DSM 26879</strain>
    </source>
</reference>
<dbReference type="SMART" id="SM00327">
    <property type="entry name" value="VWA"/>
    <property type="match status" value="1"/>
</dbReference>
<sequence>MYRLIPFVVTATIATAATAQDAPNTILVLDGSGSMWGQIDGVAKITIAQEVVAELLSDFPADQGLGLTVYGHRERGNCTDIETIVAPAPGTAASIVDAVNAIKPLGKTPMTDAVIAAAEALRYTEDSATVILVSDGVETCNPDPCAAARLLEEAGINFTAHVVGFDVDDPEAIAQMQCLAEETGGKFLTAANAAELDLAMTQMVSAPAPEPEPALVPVTFTAIEGADGPVIGDPVLWSITGADVSDIAGNPYEMELPEGSYVATAYRVSTETALDAQFIAIGDGAEVVITFPVPEVQAKIIGPDEAPLGATIQVGWDGPDGDRDYLAVGKVGETGYANYTYTADGNPLALQMPPETGSYELRYVTSDGETIATAPITITPVEITLDAADEAAISEQLSVTWTGPDYARDFIAVGVPGENAYINYTYTEEGGTLDLQMPTEPGAYEIRYVLGQGSTTLMTRPITVTDTKVTLIAPQTAEISDEVMIGWDGPGFDRDFISVGEVGESGYINYTYVDDGNPLALQMPAEPGTYEIRYQLAQGSEILAQTTIEITAPEISVNAPSEAIAGSTVTVDWVGPDHDRDYIAVAETGASNYVNYAHTNNGNPLELLMPVEPGDYEIRYVLAQGSTVVASQPITITAVKAGITGPANANIGDTITIEWTGPDYARDFIGVGPVGETRYLNYTSTEAGSPLGIEMPTEPGTYELRYHLGQGSAIIYRQQITVDAITAELVAEDSVVAGTEFVVGWDGPDYPRDYIGISVPGDSAYEDYAYTESGNPVSLTAPDIAGDYELRYFINQERTIIGTRMITVTK</sequence>
<dbReference type="EMBL" id="FOYP01000001">
    <property type="protein sequence ID" value="SFR37231.1"/>
    <property type="molecule type" value="Genomic_DNA"/>
</dbReference>
<evidence type="ECO:0000259" key="2">
    <source>
        <dbReference type="PROSITE" id="PS50234"/>
    </source>
</evidence>
<dbReference type="Pfam" id="PF00092">
    <property type="entry name" value="VWA"/>
    <property type="match status" value="1"/>
</dbReference>
<dbReference type="Proteomes" id="UP000199478">
    <property type="component" value="Unassembled WGS sequence"/>
</dbReference>
<keyword evidence="1" id="KW-0732">Signal</keyword>